<dbReference type="EMBL" id="UZAN01053704">
    <property type="protein sequence ID" value="VDP90100.1"/>
    <property type="molecule type" value="Genomic_DNA"/>
</dbReference>
<evidence type="ECO:0000313" key="3">
    <source>
        <dbReference type="WBParaSite" id="ECPE_0001286501-mRNA-1"/>
    </source>
</evidence>
<reference evidence="3" key="1">
    <citation type="submission" date="2016-06" db="UniProtKB">
        <authorList>
            <consortium name="WormBaseParasite"/>
        </authorList>
    </citation>
    <scope>IDENTIFICATION</scope>
</reference>
<sequence>MNRCTIDTVYANQLYHSVYLTPDYVAREIPNHGTKCDLAVFIYHPPRQIMYAEEDNLVTCFLHASVVVIYGDRVEQVDKFCYLGSYISPGGCITDDASARVHKTRLAFANLRHLWRCRDIRLPVKGRVYTAAIRSVLL</sequence>
<dbReference type="Proteomes" id="UP000272942">
    <property type="component" value="Unassembled WGS sequence"/>
</dbReference>
<evidence type="ECO:0000313" key="1">
    <source>
        <dbReference type="EMBL" id="VDP90100.1"/>
    </source>
</evidence>
<dbReference type="WBParaSite" id="ECPE_0001286501-mRNA-1">
    <property type="protein sequence ID" value="ECPE_0001286501-mRNA-1"/>
    <property type="gene ID" value="ECPE_0001286501"/>
</dbReference>
<accession>A0A183B0U3</accession>
<protein>
    <submittedName>
        <fullName evidence="3">NLPC_P60 domain-containing protein</fullName>
    </submittedName>
</protein>
<name>A0A183B0U3_9TREM</name>
<reference evidence="1 2" key="2">
    <citation type="submission" date="2018-11" db="EMBL/GenBank/DDBJ databases">
        <authorList>
            <consortium name="Pathogen Informatics"/>
        </authorList>
    </citation>
    <scope>NUCLEOTIDE SEQUENCE [LARGE SCALE GENOMIC DNA]</scope>
    <source>
        <strain evidence="1 2">Egypt</strain>
    </source>
</reference>
<evidence type="ECO:0000313" key="2">
    <source>
        <dbReference type="Proteomes" id="UP000272942"/>
    </source>
</evidence>
<dbReference type="OrthoDB" id="425681at2759"/>
<gene>
    <name evidence="1" type="ORF">ECPE_LOCUS12828</name>
</gene>
<keyword evidence="2" id="KW-1185">Reference proteome</keyword>
<organism evidence="3">
    <name type="scientific">Echinostoma caproni</name>
    <dbReference type="NCBI Taxonomy" id="27848"/>
    <lineage>
        <taxon>Eukaryota</taxon>
        <taxon>Metazoa</taxon>
        <taxon>Spiralia</taxon>
        <taxon>Lophotrochozoa</taxon>
        <taxon>Platyhelminthes</taxon>
        <taxon>Trematoda</taxon>
        <taxon>Digenea</taxon>
        <taxon>Plagiorchiida</taxon>
        <taxon>Echinostomata</taxon>
        <taxon>Echinostomatoidea</taxon>
        <taxon>Echinostomatidae</taxon>
        <taxon>Echinostoma</taxon>
    </lineage>
</organism>
<proteinExistence type="predicted"/>
<dbReference type="AlphaFoldDB" id="A0A183B0U3"/>